<organism evidence="16 17">
    <name type="scientific">Chytriomyces confervae</name>
    <dbReference type="NCBI Taxonomy" id="246404"/>
    <lineage>
        <taxon>Eukaryota</taxon>
        <taxon>Fungi</taxon>
        <taxon>Fungi incertae sedis</taxon>
        <taxon>Chytridiomycota</taxon>
        <taxon>Chytridiomycota incertae sedis</taxon>
        <taxon>Chytridiomycetes</taxon>
        <taxon>Chytridiales</taxon>
        <taxon>Chytriomycetaceae</taxon>
        <taxon>Chytriomyces</taxon>
    </lineage>
</organism>
<dbReference type="OrthoDB" id="48943at2759"/>
<evidence type="ECO:0000256" key="4">
    <source>
        <dbReference type="ARBA" id="ARBA00022692"/>
    </source>
</evidence>
<evidence type="ECO:0000256" key="3">
    <source>
        <dbReference type="ARBA" id="ARBA00022448"/>
    </source>
</evidence>
<dbReference type="InterPro" id="IPR023299">
    <property type="entry name" value="ATPase_P-typ_cyto_dom_N"/>
</dbReference>
<evidence type="ECO:0000256" key="13">
    <source>
        <dbReference type="SAM" id="Phobius"/>
    </source>
</evidence>
<dbReference type="SUPFAM" id="SSF81665">
    <property type="entry name" value="Calcium ATPase, transmembrane domain M"/>
    <property type="match status" value="1"/>
</dbReference>
<dbReference type="SUPFAM" id="SSF81653">
    <property type="entry name" value="Calcium ATPase, transduction domain A"/>
    <property type="match status" value="1"/>
</dbReference>
<dbReference type="GO" id="GO:0015662">
    <property type="term" value="F:P-type ion transporter activity"/>
    <property type="evidence" value="ECO:0007669"/>
    <property type="project" value="TreeGrafter"/>
</dbReference>
<dbReference type="SFLD" id="SFLDF00027">
    <property type="entry name" value="p-type_atpase"/>
    <property type="match status" value="1"/>
</dbReference>
<accession>A0A507EXP3</accession>
<keyword evidence="12 13" id="KW-0472">Membrane</keyword>
<feature type="transmembrane region" description="Helical" evidence="13">
    <location>
        <begin position="218"/>
        <end position="238"/>
    </location>
</feature>
<comment type="caution">
    <text evidence="16">The sequence shown here is derived from an EMBL/GenBank/DDBJ whole genome shotgun (WGS) entry which is preliminary data.</text>
</comment>
<dbReference type="InterPro" id="IPR036412">
    <property type="entry name" value="HAD-like_sf"/>
</dbReference>
<dbReference type="Pfam" id="PF23143">
    <property type="entry name" value="2TM_P5A-ATPase"/>
    <property type="match status" value="1"/>
</dbReference>
<evidence type="ECO:0000256" key="7">
    <source>
        <dbReference type="ARBA" id="ARBA00022824"/>
    </source>
</evidence>
<feature type="transmembrane region" description="Helical" evidence="13">
    <location>
        <begin position="21"/>
        <end position="40"/>
    </location>
</feature>
<dbReference type="InterPro" id="IPR057255">
    <property type="entry name" value="2TM_P5A-ATPase"/>
</dbReference>
<evidence type="ECO:0000256" key="10">
    <source>
        <dbReference type="ARBA" id="ARBA00022967"/>
    </source>
</evidence>
<evidence type="ECO:0000256" key="9">
    <source>
        <dbReference type="ARBA" id="ARBA00022842"/>
    </source>
</evidence>
<dbReference type="SUPFAM" id="SSF81660">
    <property type="entry name" value="Metal cation-transporting ATPase, ATP-binding domain N"/>
    <property type="match status" value="1"/>
</dbReference>
<dbReference type="GO" id="GO:0005524">
    <property type="term" value="F:ATP binding"/>
    <property type="evidence" value="ECO:0007669"/>
    <property type="project" value="UniProtKB-KW"/>
</dbReference>
<keyword evidence="11 13" id="KW-1133">Transmembrane helix</keyword>
<dbReference type="Gene3D" id="3.40.50.1000">
    <property type="entry name" value="HAD superfamily/HAD-like"/>
    <property type="match status" value="1"/>
</dbReference>
<feature type="transmembrane region" description="Helical" evidence="13">
    <location>
        <begin position="195"/>
        <end position="212"/>
    </location>
</feature>
<evidence type="ECO:0000256" key="5">
    <source>
        <dbReference type="ARBA" id="ARBA00022723"/>
    </source>
</evidence>
<dbReference type="Gene3D" id="2.70.150.10">
    <property type="entry name" value="Calcium-transporting ATPase, cytoplasmic transduction domain A"/>
    <property type="match status" value="1"/>
</dbReference>
<dbReference type="Pfam" id="PF00122">
    <property type="entry name" value="E1-E2_ATPase"/>
    <property type="match status" value="1"/>
</dbReference>
<keyword evidence="4 13" id="KW-0812">Transmembrane</keyword>
<evidence type="ECO:0000259" key="15">
    <source>
        <dbReference type="Pfam" id="PF23143"/>
    </source>
</evidence>
<evidence type="ECO:0000256" key="12">
    <source>
        <dbReference type="ARBA" id="ARBA00023136"/>
    </source>
</evidence>
<dbReference type="FunFam" id="3.40.50.1000:FF:000056">
    <property type="entry name" value="Cation-transporting ATPase"/>
    <property type="match status" value="1"/>
</dbReference>
<dbReference type="PANTHER" id="PTHR45630">
    <property type="entry name" value="CATION-TRANSPORTING ATPASE-RELATED"/>
    <property type="match status" value="1"/>
</dbReference>
<feature type="transmembrane region" description="Helical" evidence="13">
    <location>
        <begin position="396"/>
        <end position="414"/>
    </location>
</feature>
<dbReference type="InterPro" id="IPR059000">
    <property type="entry name" value="ATPase_P-type_domA"/>
</dbReference>
<dbReference type="InterPro" id="IPR006544">
    <property type="entry name" value="P-type_TPase_V"/>
</dbReference>
<dbReference type="PANTHER" id="PTHR45630:SF7">
    <property type="entry name" value="ENDOPLASMIC RETICULUM TRANSMEMBRANE HELIX TRANSLOCASE"/>
    <property type="match status" value="1"/>
</dbReference>
<feature type="transmembrane region" description="Helical" evidence="13">
    <location>
        <begin position="1139"/>
        <end position="1159"/>
    </location>
</feature>
<feature type="transmembrane region" description="Helical" evidence="13">
    <location>
        <begin position="1037"/>
        <end position="1059"/>
    </location>
</feature>
<dbReference type="NCBIfam" id="TIGR01657">
    <property type="entry name" value="P-ATPase-V"/>
    <property type="match status" value="1"/>
</dbReference>
<dbReference type="InterPro" id="IPR018303">
    <property type="entry name" value="ATPase_P-typ_P_site"/>
</dbReference>
<comment type="similarity">
    <text evidence="2">Belongs to the cation transport ATPase (P-type) (TC 3.A.3) family. Type V subfamily.</text>
</comment>
<feature type="domain" description="P5A-ATPase transmembrane helical hairpin" evidence="15">
    <location>
        <begin position="17"/>
        <end position="86"/>
    </location>
</feature>
<dbReference type="PROSITE" id="PS01229">
    <property type="entry name" value="COF_2"/>
    <property type="match status" value="1"/>
</dbReference>
<dbReference type="GO" id="GO:0006874">
    <property type="term" value="P:intracellular calcium ion homeostasis"/>
    <property type="evidence" value="ECO:0007669"/>
    <property type="project" value="TreeGrafter"/>
</dbReference>
<dbReference type="Gene3D" id="3.40.1110.10">
    <property type="entry name" value="Calcium-transporting ATPase, cytoplasmic domain N"/>
    <property type="match status" value="1"/>
</dbReference>
<evidence type="ECO:0000313" key="17">
    <source>
        <dbReference type="Proteomes" id="UP000320333"/>
    </source>
</evidence>
<comment type="subcellular location">
    <subcellularLocation>
        <location evidence="1">Endoplasmic reticulum membrane</location>
        <topology evidence="1">Multi-pass membrane protein</topology>
    </subcellularLocation>
</comment>
<evidence type="ECO:0000313" key="16">
    <source>
        <dbReference type="EMBL" id="TPX68652.1"/>
    </source>
</evidence>
<dbReference type="GO" id="GO:0016887">
    <property type="term" value="F:ATP hydrolysis activity"/>
    <property type="evidence" value="ECO:0007669"/>
    <property type="project" value="InterPro"/>
</dbReference>
<feature type="transmembrane region" description="Helical" evidence="13">
    <location>
        <begin position="1179"/>
        <end position="1201"/>
    </location>
</feature>
<dbReference type="Proteomes" id="UP000320333">
    <property type="component" value="Unassembled WGS sequence"/>
</dbReference>
<keyword evidence="9" id="KW-0460">Magnesium</keyword>
<keyword evidence="3" id="KW-0813">Transport</keyword>
<protein>
    <recommendedName>
        <fullName evidence="18">Cation-transporting P-type ATPase N-terminal domain-containing protein</fullName>
    </recommendedName>
</protein>
<gene>
    <name evidence="16" type="ORF">CcCBS67573_g07109</name>
</gene>
<evidence type="ECO:0000256" key="1">
    <source>
        <dbReference type="ARBA" id="ARBA00004477"/>
    </source>
</evidence>
<evidence type="ECO:0000256" key="2">
    <source>
        <dbReference type="ARBA" id="ARBA00006000"/>
    </source>
</evidence>
<feature type="domain" description="P-type ATPase A" evidence="14">
    <location>
        <begin position="251"/>
        <end position="380"/>
    </location>
</feature>
<keyword evidence="6" id="KW-0547">Nucleotide-binding</keyword>
<dbReference type="GO" id="GO:0005789">
    <property type="term" value="C:endoplasmic reticulum membrane"/>
    <property type="evidence" value="ECO:0007669"/>
    <property type="project" value="UniProtKB-SubCell"/>
</dbReference>
<dbReference type="InterPro" id="IPR044492">
    <property type="entry name" value="P_typ_ATPase_HD_dom"/>
</dbReference>
<keyword evidence="5" id="KW-0479">Metal-binding</keyword>
<evidence type="ECO:0000256" key="8">
    <source>
        <dbReference type="ARBA" id="ARBA00022840"/>
    </source>
</evidence>
<keyword evidence="10" id="KW-1278">Translocase</keyword>
<reference evidence="16 17" key="1">
    <citation type="journal article" date="2019" name="Sci. Rep.">
        <title>Comparative genomics of chytrid fungi reveal insights into the obligate biotrophic and pathogenic lifestyle of Synchytrium endobioticum.</title>
        <authorList>
            <person name="van de Vossenberg B.T.L.H."/>
            <person name="Warris S."/>
            <person name="Nguyen H.D.T."/>
            <person name="van Gent-Pelzer M.P.E."/>
            <person name="Joly D.L."/>
            <person name="van de Geest H.C."/>
            <person name="Bonants P.J.M."/>
            <person name="Smith D.S."/>
            <person name="Levesque C.A."/>
            <person name="van der Lee T.A.J."/>
        </authorList>
    </citation>
    <scope>NUCLEOTIDE SEQUENCE [LARGE SCALE GENOMIC DNA]</scope>
    <source>
        <strain evidence="16 17">CBS 675.73</strain>
    </source>
</reference>
<keyword evidence="7" id="KW-0256">Endoplasmic reticulum</keyword>
<dbReference type="AlphaFoldDB" id="A0A507EXP3"/>
<dbReference type="PROSITE" id="PS00154">
    <property type="entry name" value="ATPASE_E1_E2"/>
    <property type="match status" value="1"/>
</dbReference>
<evidence type="ECO:0000256" key="6">
    <source>
        <dbReference type="ARBA" id="ARBA00022741"/>
    </source>
</evidence>
<dbReference type="SFLD" id="SFLDS00003">
    <property type="entry name" value="Haloacid_Dehalogenase"/>
    <property type="match status" value="1"/>
</dbReference>
<dbReference type="PRINTS" id="PR00119">
    <property type="entry name" value="CATATPASE"/>
</dbReference>
<keyword evidence="17" id="KW-1185">Reference proteome</keyword>
<feature type="transmembrane region" description="Helical" evidence="13">
    <location>
        <begin position="52"/>
        <end position="71"/>
    </location>
</feature>
<name>A0A507EXP3_9FUNG</name>
<dbReference type="GO" id="GO:0019829">
    <property type="term" value="F:ATPase-coupled monoatomic cation transmembrane transporter activity"/>
    <property type="evidence" value="ECO:0007669"/>
    <property type="project" value="TreeGrafter"/>
</dbReference>
<dbReference type="InterPro" id="IPR008250">
    <property type="entry name" value="ATPase_P-typ_transduc_dom_A_sf"/>
</dbReference>
<dbReference type="InterPro" id="IPR001757">
    <property type="entry name" value="P_typ_ATPase"/>
</dbReference>
<evidence type="ECO:0000259" key="14">
    <source>
        <dbReference type="Pfam" id="PF00122"/>
    </source>
</evidence>
<sequence length="1211" mass="133784">MLVQSHSIAVSSLHNPLPFTQHLYFAPFVAIYAGWAYVYFALFESVFGSNEFAMLSLILLLAANALALLLCQWSVGARAFLTCGKEVDPFKAKLIQIVPTPHNGAAAMCPILEMSIEGKATPYFFFQKKKYIYNPDKKVFSKLRFPSDDGKTVKELKATRGLTTQYDVTTAIDLYGLNQFDVPIPTFVELFKEHAIAPFFVFQLFCVALWFLDDMWYYSLFTLFMLVVFESTVVFQRLKTLQEFRAMSIKPYSIKVYRNRVWKDIQTDELLPGDICSILRSEEDCPVPADMVVIDGSCIANEAMLSGESTPQLKESIGVRDMTDVFDMETDKNHVLFGGTKILQVTPASENASMIAPDKGCIACVLKTGFSTQQGKLVRTIIYGTERITANNAESLFFILFLLIFAIAAAWYVWTEGTKNEERVKSKILLDCILIITSVVPPELPMELSMAVNNSLMSLVKQYIFCTEPFRIPFAGKIDVACFDKTGTLTAENLLVEGVSGLGADTKALYKPLTVPKYTSYTLAAAHALVQLEGEDGIIGDPMEKNTLESIEWTLGKDECVRPKNVETGGKVELKIMRRFAFSSALKRMSTLSVLKEADGSPAKIFVAVKGAPETLRSMFLNVPADYDSVYKYWAMRGSRVLALGYRVATEMKTSQIREVSRESVESNLIFAGFLIFFCPLKSDSATAIEMLNNSSHRCVMITGDNALTACHVAKEVGIVSKPVLILDVKGESEVSWQTVDEETTIAVDVSNPVKDSRLADFHLCTTGRGLTAIYNKPCFAALLPRIWVYARVSPSQKEDILNALKSAGYHTLMCGDGTNDVGALKQAHVGIALLDGNQEEIEAYHKNMMDRRRIEMAKKQTELREKLGWQPVPPPPLVAGAAAPGSAVENKAEVAAGGASAAAVKDPKAEFAKQMEALNAMLGDMEDLEAPTIKFGDASVAAPFTSKLGTVMSVVNIIRQGRATLVAMMQMYKILALNCLISAYSMSVQYLAGIKQGDWQATIAGFLITICFFGIAKSSACERLSKKRPQANVFNFYIILSVLGQVAIHVTALAYIRLQAIDYSEELLSVCSHFEAAKMRNLLVVPILDRDEIKLDAEFQPNLLNSAVYLVSLIMQISTFAINYQGEPFRESLFANKSLYNSLLMVSCIAVAAASEISPELNSAMSLVPFPGDFRYKLLGAMAFDFGGAWIVEVVTNYLFSDNRAREELF</sequence>
<dbReference type="STRING" id="246404.A0A507EXP3"/>
<dbReference type="GO" id="GO:0046872">
    <property type="term" value="F:metal ion binding"/>
    <property type="evidence" value="ECO:0007669"/>
    <property type="project" value="UniProtKB-KW"/>
</dbReference>
<dbReference type="EMBL" id="QEAP01000346">
    <property type="protein sequence ID" value="TPX68652.1"/>
    <property type="molecule type" value="Genomic_DNA"/>
</dbReference>
<dbReference type="InterPro" id="IPR023214">
    <property type="entry name" value="HAD_sf"/>
</dbReference>
<dbReference type="InterPro" id="IPR023298">
    <property type="entry name" value="ATPase_P-typ_TM_dom_sf"/>
</dbReference>
<evidence type="ECO:0008006" key="18">
    <source>
        <dbReference type="Google" id="ProtNLM"/>
    </source>
</evidence>
<dbReference type="SUPFAM" id="SSF56784">
    <property type="entry name" value="HAD-like"/>
    <property type="match status" value="1"/>
</dbReference>
<evidence type="ECO:0000256" key="11">
    <source>
        <dbReference type="ARBA" id="ARBA00022989"/>
    </source>
</evidence>
<proteinExistence type="inferred from homology"/>
<dbReference type="SFLD" id="SFLDG00002">
    <property type="entry name" value="C1.7:_P-type_atpase_like"/>
    <property type="match status" value="1"/>
</dbReference>
<keyword evidence="8" id="KW-0067">ATP-binding</keyword>
<feature type="transmembrane region" description="Helical" evidence="13">
    <location>
        <begin position="1000"/>
        <end position="1017"/>
    </location>
</feature>
<feature type="transmembrane region" description="Helical" evidence="13">
    <location>
        <begin position="1108"/>
        <end position="1127"/>
    </location>
</feature>
<dbReference type="NCBIfam" id="TIGR01494">
    <property type="entry name" value="ATPase_P-type"/>
    <property type="match status" value="2"/>
</dbReference>